<evidence type="ECO:0000256" key="6">
    <source>
        <dbReference type="ARBA" id="ARBA00022989"/>
    </source>
</evidence>
<gene>
    <name evidence="10" type="ORF">ACFPK1_00655</name>
</gene>
<evidence type="ECO:0000313" key="11">
    <source>
        <dbReference type="Proteomes" id="UP001596175"/>
    </source>
</evidence>
<keyword evidence="6 9" id="KW-1133">Transmembrane helix</keyword>
<keyword evidence="4" id="KW-1003">Cell membrane</keyword>
<evidence type="ECO:0000256" key="2">
    <source>
        <dbReference type="ARBA" id="ARBA00009773"/>
    </source>
</evidence>
<feature type="transmembrane region" description="Helical" evidence="9">
    <location>
        <begin position="80"/>
        <end position="103"/>
    </location>
</feature>
<accession>A0ABV9Z5D0</accession>
<dbReference type="InterPro" id="IPR002549">
    <property type="entry name" value="AI-2E-like"/>
</dbReference>
<comment type="caution">
    <text evidence="10">The sequence shown here is derived from an EMBL/GenBank/DDBJ whole genome shotgun (WGS) entry which is preliminary data.</text>
</comment>
<feature type="compositionally biased region" description="Basic residues" evidence="8">
    <location>
        <begin position="394"/>
        <end position="404"/>
    </location>
</feature>
<feature type="transmembrane region" description="Helical" evidence="9">
    <location>
        <begin position="266"/>
        <end position="297"/>
    </location>
</feature>
<evidence type="ECO:0000256" key="7">
    <source>
        <dbReference type="ARBA" id="ARBA00023136"/>
    </source>
</evidence>
<evidence type="ECO:0000256" key="5">
    <source>
        <dbReference type="ARBA" id="ARBA00022692"/>
    </source>
</evidence>
<feature type="transmembrane region" description="Helical" evidence="9">
    <location>
        <begin position="24"/>
        <end position="46"/>
    </location>
</feature>
<dbReference type="PANTHER" id="PTHR21716:SF53">
    <property type="entry name" value="PERMEASE PERM-RELATED"/>
    <property type="match status" value="1"/>
</dbReference>
<keyword evidence="7 9" id="KW-0472">Membrane</keyword>
<dbReference type="PANTHER" id="PTHR21716">
    <property type="entry name" value="TRANSMEMBRANE PROTEIN"/>
    <property type="match status" value="1"/>
</dbReference>
<evidence type="ECO:0000313" key="10">
    <source>
        <dbReference type="EMBL" id="MFC5136728.1"/>
    </source>
</evidence>
<dbReference type="Pfam" id="PF01594">
    <property type="entry name" value="AI-2E_transport"/>
    <property type="match status" value="1"/>
</dbReference>
<dbReference type="EMBL" id="JBHSKG010000001">
    <property type="protein sequence ID" value="MFC5136728.1"/>
    <property type="molecule type" value="Genomic_DNA"/>
</dbReference>
<evidence type="ECO:0000256" key="1">
    <source>
        <dbReference type="ARBA" id="ARBA00004651"/>
    </source>
</evidence>
<dbReference type="Proteomes" id="UP001596175">
    <property type="component" value="Unassembled WGS sequence"/>
</dbReference>
<name>A0ABV9Z5D0_9PSEU</name>
<reference evidence="11" key="1">
    <citation type="journal article" date="2019" name="Int. J. Syst. Evol. Microbiol.">
        <title>The Global Catalogue of Microorganisms (GCM) 10K type strain sequencing project: providing services to taxonomists for standard genome sequencing and annotation.</title>
        <authorList>
            <consortium name="The Broad Institute Genomics Platform"/>
            <consortium name="The Broad Institute Genome Sequencing Center for Infectious Disease"/>
            <person name="Wu L."/>
            <person name="Ma J."/>
        </authorList>
    </citation>
    <scope>NUCLEOTIDE SEQUENCE [LARGE SCALE GENOMIC DNA]</scope>
    <source>
        <strain evidence="11">XZYJ18</strain>
    </source>
</reference>
<keyword evidence="5 9" id="KW-0812">Transmembrane</keyword>
<feature type="transmembrane region" description="Helical" evidence="9">
    <location>
        <begin position="164"/>
        <end position="191"/>
    </location>
</feature>
<keyword evidence="3" id="KW-0813">Transport</keyword>
<organism evidence="10 11">
    <name type="scientific">Actinomycetospora rhizophila</name>
    <dbReference type="NCBI Taxonomy" id="1416876"/>
    <lineage>
        <taxon>Bacteria</taxon>
        <taxon>Bacillati</taxon>
        <taxon>Actinomycetota</taxon>
        <taxon>Actinomycetes</taxon>
        <taxon>Pseudonocardiales</taxon>
        <taxon>Pseudonocardiaceae</taxon>
        <taxon>Actinomycetospora</taxon>
    </lineage>
</organism>
<comment type="similarity">
    <text evidence="2">Belongs to the autoinducer-2 exporter (AI-2E) (TC 2.A.86) family.</text>
</comment>
<keyword evidence="11" id="KW-1185">Reference proteome</keyword>
<proteinExistence type="inferred from homology"/>
<feature type="region of interest" description="Disordered" evidence="8">
    <location>
        <begin position="362"/>
        <end position="404"/>
    </location>
</feature>
<dbReference type="RefSeq" id="WP_378018968.1">
    <property type="nucleotide sequence ID" value="NZ_JBHSKG010000001.1"/>
</dbReference>
<evidence type="ECO:0000256" key="9">
    <source>
        <dbReference type="SAM" id="Phobius"/>
    </source>
</evidence>
<evidence type="ECO:0000256" key="8">
    <source>
        <dbReference type="SAM" id="MobiDB-lite"/>
    </source>
</evidence>
<comment type="subcellular location">
    <subcellularLocation>
        <location evidence="1">Cell membrane</location>
        <topology evidence="1">Multi-pass membrane protein</topology>
    </subcellularLocation>
</comment>
<evidence type="ECO:0000256" key="3">
    <source>
        <dbReference type="ARBA" id="ARBA00022448"/>
    </source>
</evidence>
<evidence type="ECO:0000256" key="4">
    <source>
        <dbReference type="ARBA" id="ARBA00022475"/>
    </source>
</evidence>
<sequence length="404" mass="41118">MSEPPGDDVGARGHGAGGPPLSRVAAMVLVGALVVVAVVVVLLVAYRARQALLLAFTGFFLAVGFEPGVAWLTRHGARRGLAVALIALGAVAVGAVLVAVLVVPGLRQIGELARGAPQVLDRLAARFGGSSTGVGATLADPATHATVSEVSQEVGQLLASALTAVFSALGLLLGGAAAALTTLVLLVYFGLAMPRIHAGLARLLGTPDRVDTLDEALARVGGYVSGQVLVSLIAGGTSFVFFLIAGVPYPALLALVVALFDALPQVGAFFASLIGTVVALSQSWGLAVVTLAFFCAYQAVENYLIAPRVFSRTIDLSPLAAFLAVLVGASFGGLLGALVALPVTAAVKIVLARVLAARRSRTTRRSEASSTGRAARRRRPPRPAATVSVGGGRRAIRRRARGPG</sequence>
<feature type="transmembrane region" description="Helical" evidence="9">
    <location>
        <begin position="52"/>
        <end position="73"/>
    </location>
</feature>
<protein>
    <submittedName>
        <fullName evidence="10">AI-2E family transporter</fullName>
    </submittedName>
</protein>